<keyword evidence="4 7" id="KW-0472">Membrane</keyword>
<dbReference type="InterPro" id="IPR052337">
    <property type="entry name" value="SAT4-like"/>
</dbReference>
<evidence type="ECO:0000256" key="6">
    <source>
        <dbReference type="SAM" id="MobiDB-lite"/>
    </source>
</evidence>
<evidence type="ECO:0000256" key="1">
    <source>
        <dbReference type="ARBA" id="ARBA00004141"/>
    </source>
</evidence>
<evidence type="ECO:0000256" key="2">
    <source>
        <dbReference type="ARBA" id="ARBA00022692"/>
    </source>
</evidence>
<keyword evidence="3 7" id="KW-1133">Transmembrane helix</keyword>
<evidence type="ECO:0000259" key="8">
    <source>
        <dbReference type="Pfam" id="PF20684"/>
    </source>
</evidence>
<dbReference type="PANTHER" id="PTHR33048:SF155">
    <property type="entry name" value="INTEGRAL MEMBRANE PROTEIN"/>
    <property type="match status" value="1"/>
</dbReference>
<feature type="transmembrane region" description="Helical" evidence="7">
    <location>
        <begin position="20"/>
        <end position="40"/>
    </location>
</feature>
<reference evidence="9" key="1">
    <citation type="submission" date="2021-03" db="EMBL/GenBank/DDBJ databases">
        <authorList>
            <person name="Tagirdzhanova G."/>
        </authorList>
    </citation>
    <scope>NUCLEOTIDE SEQUENCE</scope>
</reference>
<sequence>MSSSGPPPVGGDYNRAGEVHAFTWTLEIISLIFVVGRMYSRVKVTRNVWWDDWCVCFALILDFVVAIMWSIYAASGYARHLYYLTPAQISNALELNTISRSLCMFSIAIGKISVAFLIERIAGPSDWRKRLLRGISISVFVSAVITFTLFYAQCQPTRALWDKDMIKEGTGSCWNPIPVNTWDLVIASYWAFLDFALAFIPVDIVWKLQLSVRKKLLLTLLLGMGVFAGICAAVKTSKVPITVKAKTDITWQTIELLMWNGIEMNVIIIAACIPTLRPIYLILFKRPGAQNFRASVRERGHSSYYYRTSDSEGSKKSTIGPSATNNVYDKRKSRVMTGSTEAINNKDSVEGGGMIHVESREVGSGDRDAEEGEWVHANGSDVPMADVGSDRDVVERDSRRLGGEGLV</sequence>
<keyword evidence="2 7" id="KW-0812">Transmembrane</keyword>
<feature type="transmembrane region" description="Helical" evidence="7">
    <location>
        <begin position="52"/>
        <end position="78"/>
    </location>
</feature>
<proteinExistence type="inferred from homology"/>
<keyword evidence="10" id="KW-1185">Reference proteome</keyword>
<dbReference type="PANTHER" id="PTHR33048">
    <property type="entry name" value="PTH11-LIKE INTEGRAL MEMBRANE PROTEIN (AFU_ORTHOLOGUE AFUA_5G11245)"/>
    <property type="match status" value="1"/>
</dbReference>
<comment type="similarity">
    <text evidence="5">Belongs to the SAT4 family.</text>
</comment>
<evidence type="ECO:0000313" key="10">
    <source>
        <dbReference type="Proteomes" id="UP000664203"/>
    </source>
</evidence>
<evidence type="ECO:0000313" key="9">
    <source>
        <dbReference type="EMBL" id="CAF9925235.1"/>
    </source>
</evidence>
<evidence type="ECO:0000256" key="4">
    <source>
        <dbReference type="ARBA" id="ARBA00023136"/>
    </source>
</evidence>
<dbReference type="InterPro" id="IPR049326">
    <property type="entry name" value="Rhodopsin_dom_fungi"/>
</dbReference>
<feature type="region of interest" description="Disordered" evidence="6">
    <location>
        <begin position="376"/>
        <end position="407"/>
    </location>
</feature>
<dbReference type="EMBL" id="CAJPDR010000201">
    <property type="protein sequence ID" value="CAF9925235.1"/>
    <property type="molecule type" value="Genomic_DNA"/>
</dbReference>
<feature type="transmembrane region" description="Helical" evidence="7">
    <location>
        <begin position="184"/>
        <end position="204"/>
    </location>
</feature>
<feature type="transmembrane region" description="Helical" evidence="7">
    <location>
        <begin position="130"/>
        <end position="152"/>
    </location>
</feature>
<evidence type="ECO:0000256" key="3">
    <source>
        <dbReference type="ARBA" id="ARBA00022989"/>
    </source>
</evidence>
<feature type="transmembrane region" description="Helical" evidence="7">
    <location>
        <begin position="98"/>
        <end position="118"/>
    </location>
</feature>
<feature type="compositionally biased region" description="Basic and acidic residues" evidence="6">
    <location>
        <begin position="388"/>
        <end position="407"/>
    </location>
</feature>
<evidence type="ECO:0000256" key="5">
    <source>
        <dbReference type="ARBA" id="ARBA00038359"/>
    </source>
</evidence>
<dbReference type="GO" id="GO:0016020">
    <property type="term" value="C:membrane"/>
    <property type="evidence" value="ECO:0007669"/>
    <property type="project" value="UniProtKB-SubCell"/>
</dbReference>
<dbReference type="Pfam" id="PF20684">
    <property type="entry name" value="Fung_rhodopsin"/>
    <property type="match status" value="1"/>
</dbReference>
<dbReference type="Proteomes" id="UP000664203">
    <property type="component" value="Unassembled WGS sequence"/>
</dbReference>
<comment type="caution">
    <text evidence="9">The sequence shown here is derived from an EMBL/GenBank/DDBJ whole genome shotgun (WGS) entry which is preliminary data.</text>
</comment>
<gene>
    <name evidence="9" type="ORF">ALECFALPRED_003097</name>
</gene>
<dbReference type="AlphaFoldDB" id="A0A8H3IS03"/>
<feature type="transmembrane region" description="Helical" evidence="7">
    <location>
        <begin position="216"/>
        <end position="236"/>
    </location>
</feature>
<feature type="transmembrane region" description="Helical" evidence="7">
    <location>
        <begin position="256"/>
        <end position="276"/>
    </location>
</feature>
<name>A0A8H3IS03_9LECA</name>
<organism evidence="9 10">
    <name type="scientific">Alectoria fallacina</name>
    <dbReference type="NCBI Taxonomy" id="1903189"/>
    <lineage>
        <taxon>Eukaryota</taxon>
        <taxon>Fungi</taxon>
        <taxon>Dikarya</taxon>
        <taxon>Ascomycota</taxon>
        <taxon>Pezizomycotina</taxon>
        <taxon>Lecanoromycetes</taxon>
        <taxon>OSLEUM clade</taxon>
        <taxon>Lecanoromycetidae</taxon>
        <taxon>Lecanorales</taxon>
        <taxon>Lecanorineae</taxon>
        <taxon>Parmeliaceae</taxon>
        <taxon>Alectoria</taxon>
    </lineage>
</organism>
<evidence type="ECO:0000256" key="7">
    <source>
        <dbReference type="SAM" id="Phobius"/>
    </source>
</evidence>
<accession>A0A8H3IS03</accession>
<comment type="subcellular location">
    <subcellularLocation>
        <location evidence="1">Membrane</location>
        <topology evidence="1">Multi-pass membrane protein</topology>
    </subcellularLocation>
</comment>
<feature type="domain" description="Rhodopsin" evidence="8">
    <location>
        <begin position="37"/>
        <end position="279"/>
    </location>
</feature>
<protein>
    <recommendedName>
        <fullName evidence="8">Rhodopsin domain-containing protein</fullName>
    </recommendedName>
</protein>
<dbReference type="OrthoDB" id="3897607at2759"/>